<comment type="caution">
    <text evidence="1">The sequence shown here is derived from an EMBL/GenBank/DDBJ whole genome shotgun (WGS) entry which is preliminary data.</text>
</comment>
<keyword evidence="2" id="KW-1185">Reference proteome</keyword>
<sequence>MKKRKRENRDTTCFVPGCTSGYRSCKEKWSLFRVPKEPERREEWSQLIHRTDRELNEACTICERHFEPRYIERSYETTVNGEIVEIPRGLPLLSKDAVPSLFERAKRTNEAP</sequence>
<accession>A0ACB7RUI6</accession>
<organism evidence="1 2">
    <name type="scientific">Hyalomma asiaticum</name>
    <name type="common">Tick</name>
    <dbReference type="NCBI Taxonomy" id="266040"/>
    <lineage>
        <taxon>Eukaryota</taxon>
        <taxon>Metazoa</taxon>
        <taxon>Ecdysozoa</taxon>
        <taxon>Arthropoda</taxon>
        <taxon>Chelicerata</taxon>
        <taxon>Arachnida</taxon>
        <taxon>Acari</taxon>
        <taxon>Parasitiformes</taxon>
        <taxon>Ixodida</taxon>
        <taxon>Ixodoidea</taxon>
        <taxon>Ixodidae</taxon>
        <taxon>Hyalomminae</taxon>
        <taxon>Hyalomma</taxon>
    </lineage>
</organism>
<protein>
    <submittedName>
        <fullName evidence="1">Uncharacterized protein</fullName>
    </submittedName>
</protein>
<evidence type="ECO:0000313" key="1">
    <source>
        <dbReference type="EMBL" id="KAH6925114.1"/>
    </source>
</evidence>
<name>A0ACB7RUI6_HYAAI</name>
<dbReference type="Proteomes" id="UP000821845">
    <property type="component" value="Chromosome 7"/>
</dbReference>
<dbReference type="EMBL" id="CM023487">
    <property type="protein sequence ID" value="KAH6925114.1"/>
    <property type="molecule type" value="Genomic_DNA"/>
</dbReference>
<proteinExistence type="predicted"/>
<gene>
    <name evidence="1" type="ORF">HPB50_001026</name>
</gene>
<evidence type="ECO:0000313" key="2">
    <source>
        <dbReference type="Proteomes" id="UP000821845"/>
    </source>
</evidence>
<reference evidence="1" key="1">
    <citation type="submission" date="2020-05" db="EMBL/GenBank/DDBJ databases">
        <title>Large-scale comparative analyses of tick genomes elucidate their genetic diversity and vector capacities.</title>
        <authorList>
            <person name="Jia N."/>
            <person name="Wang J."/>
            <person name="Shi W."/>
            <person name="Du L."/>
            <person name="Sun Y."/>
            <person name="Zhan W."/>
            <person name="Jiang J."/>
            <person name="Wang Q."/>
            <person name="Zhang B."/>
            <person name="Ji P."/>
            <person name="Sakyi L.B."/>
            <person name="Cui X."/>
            <person name="Yuan T."/>
            <person name="Jiang B."/>
            <person name="Yang W."/>
            <person name="Lam T.T.-Y."/>
            <person name="Chang Q."/>
            <person name="Ding S."/>
            <person name="Wang X."/>
            <person name="Zhu J."/>
            <person name="Ruan X."/>
            <person name="Zhao L."/>
            <person name="Wei J."/>
            <person name="Que T."/>
            <person name="Du C."/>
            <person name="Cheng J."/>
            <person name="Dai P."/>
            <person name="Han X."/>
            <person name="Huang E."/>
            <person name="Gao Y."/>
            <person name="Liu J."/>
            <person name="Shao H."/>
            <person name="Ye R."/>
            <person name="Li L."/>
            <person name="Wei W."/>
            <person name="Wang X."/>
            <person name="Wang C."/>
            <person name="Yang T."/>
            <person name="Huo Q."/>
            <person name="Li W."/>
            <person name="Guo W."/>
            <person name="Chen H."/>
            <person name="Zhou L."/>
            <person name="Ni X."/>
            <person name="Tian J."/>
            <person name="Zhou Y."/>
            <person name="Sheng Y."/>
            <person name="Liu T."/>
            <person name="Pan Y."/>
            <person name="Xia L."/>
            <person name="Li J."/>
            <person name="Zhao F."/>
            <person name="Cao W."/>
        </authorList>
    </citation>
    <scope>NUCLEOTIDE SEQUENCE</scope>
    <source>
        <strain evidence="1">Hyas-2018</strain>
    </source>
</reference>